<accession>M4BWU9</accession>
<reference evidence="2" key="2">
    <citation type="submission" date="2015-06" db="UniProtKB">
        <authorList>
            <consortium name="EnsemblProtists"/>
        </authorList>
    </citation>
    <scope>IDENTIFICATION</scope>
    <source>
        <strain evidence="2">Emoy2</strain>
    </source>
</reference>
<evidence type="ECO:0000313" key="2">
    <source>
        <dbReference type="EnsemblProtists" id="HpaP811000"/>
    </source>
</evidence>
<dbReference type="EMBL" id="JH598007">
    <property type="status" value="NOT_ANNOTATED_CDS"/>
    <property type="molecule type" value="Genomic_DNA"/>
</dbReference>
<dbReference type="InParanoid" id="M4BWU9"/>
<dbReference type="GO" id="GO:0004623">
    <property type="term" value="F:phospholipase A2 activity"/>
    <property type="evidence" value="ECO:0007669"/>
    <property type="project" value="InterPro"/>
</dbReference>
<dbReference type="eggNOG" id="ENOG502QU22">
    <property type="taxonomic scope" value="Eukaryota"/>
</dbReference>
<dbReference type="Proteomes" id="UP000011713">
    <property type="component" value="Unassembled WGS sequence"/>
</dbReference>
<dbReference type="VEuPathDB" id="FungiDB:HpaG811000"/>
<name>M4BWU9_HYAAE</name>
<dbReference type="GO" id="GO:0005509">
    <property type="term" value="F:calcium ion binding"/>
    <property type="evidence" value="ECO:0007669"/>
    <property type="project" value="InterPro"/>
</dbReference>
<evidence type="ECO:0000313" key="3">
    <source>
        <dbReference type="Proteomes" id="UP000011713"/>
    </source>
</evidence>
<feature type="signal peptide" evidence="1">
    <location>
        <begin position="1"/>
        <end position="21"/>
    </location>
</feature>
<dbReference type="STRING" id="559515.M4BWU9"/>
<dbReference type="HOGENOM" id="CLU_091898_0_0_1"/>
<dbReference type="AlphaFoldDB" id="M4BWU9"/>
<dbReference type="PANTHER" id="PTHR12824">
    <property type="entry name" value="GROUP XII SECRETORY PHOSPHOLIPASE A2 FAMILY MEMBER"/>
    <property type="match status" value="1"/>
</dbReference>
<dbReference type="GO" id="GO:0005576">
    <property type="term" value="C:extracellular region"/>
    <property type="evidence" value="ECO:0007669"/>
    <property type="project" value="InterPro"/>
</dbReference>
<reference evidence="3" key="1">
    <citation type="journal article" date="2010" name="Science">
        <title>Signatures of adaptation to obligate biotrophy in the Hyaloperonospora arabidopsidis genome.</title>
        <authorList>
            <person name="Baxter L."/>
            <person name="Tripathy S."/>
            <person name="Ishaque N."/>
            <person name="Boot N."/>
            <person name="Cabral A."/>
            <person name="Kemen E."/>
            <person name="Thines M."/>
            <person name="Ah-Fong A."/>
            <person name="Anderson R."/>
            <person name="Badejoko W."/>
            <person name="Bittner-Eddy P."/>
            <person name="Boore J.L."/>
            <person name="Chibucos M.C."/>
            <person name="Coates M."/>
            <person name="Dehal P."/>
            <person name="Delehaunty K."/>
            <person name="Dong S."/>
            <person name="Downton P."/>
            <person name="Dumas B."/>
            <person name="Fabro G."/>
            <person name="Fronick C."/>
            <person name="Fuerstenberg S.I."/>
            <person name="Fulton L."/>
            <person name="Gaulin E."/>
            <person name="Govers F."/>
            <person name="Hughes L."/>
            <person name="Humphray S."/>
            <person name="Jiang R.H."/>
            <person name="Judelson H."/>
            <person name="Kamoun S."/>
            <person name="Kyung K."/>
            <person name="Meijer H."/>
            <person name="Minx P."/>
            <person name="Morris P."/>
            <person name="Nelson J."/>
            <person name="Phuntumart V."/>
            <person name="Qutob D."/>
            <person name="Rehmany A."/>
            <person name="Rougon-Cardoso A."/>
            <person name="Ryden P."/>
            <person name="Torto-Alalibo T."/>
            <person name="Studholme D."/>
            <person name="Wang Y."/>
            <person name="Win J."/>
            <person name="Wood J."/>
            <person name="Clifton S.W."/>
            <person name="Rogers J."/>
            <person name="Van den Ackerveken G."/>
            <person name="Jones J.D."/>
            <person name="McDowell J.M."/>
            <person name="Beynon J."/>
            <person name="Tyler B.M."/>
        </authorList>
    </citation>
    <scope>NUCLEOTIDE SEQUENCE [LARGE SCALE GENOMIC DNA]</scope>
    <source>
        <strain evidence="3">Emoy2</strain>
    </source>
</reference>
<sequence>MVLSRPLLLCFSLSAVNVSSSDDFPSLGKYTQACAPYTCRPKRVVAPLNVCGMPKANCENRFRTCMKAKCDAVADPTEHLDCFSAARILYITANMMGCPAFHDAQKKACDCVSPKDVAAATRERLEYFLEVNGASEAELSDKALDALLAKYKGREHTLFLRLLKRYPDALKLDPEEFGFVDGIARDLDAGAKEMEKEERLKRAADESVDEHEEL</sequence>
<keyword evidence="3" id="KW-1185">Reference proteome</keyword>
<evidence type="ECO:0008006" key="4">
    <source>
        <dbReference type="Google" id="ProtNLM"/>
    </source>
</evidence>
<dbReference type="PANTHER" id="PTHR12824:SF8">
    <property type="entry name" value="GXIVSPLA2, ISOFORM A"/>
    <property type="match status" value="1"/>
</dbReference>
<dbReference type="GO" id="GO:0016042">
    <property type="term" value="P:lipid catabolic process"/>
    <property type="evidence" value="ECO:0007669"/>
    <property type="project" value="InterPro"/>
</dbReference>
<protein>
    <recommendedName>
        <fullName evidence="4">RxLR effector candidate protein</fullName>
    </recommendedName>
</protein>
<proteinExistence type="predicted"/>
<organism evidence="2 3">
    <name type="scientific">Hyaloperonospora arabidopsidis (strain Emoy2)</name>
    <name type="common">Downy mildew agent</name>
    <name type="synonym">Peronospora arabidopsidis</name>
    <dbReference type="NCBI Taxonomy" id="559515"/>
    <lineage>
        <taxon>Eukaryota</taxon>
        <taxon>Sar</taxon>
        <taxon>Stramenopiles</taxon>
        <taxon>Oomycota</taxon>
        <taxon>Peronosporomycetes</taxon>
        <taxon>Peronosporales</taxon>
        <taxon>Peronosporaceae</taxon>
        <taxon>Hyaloperonospora</taxon>
    </lineage>
</organism>
<keyword evidence="1" id="KW-0732">Signal</keyword>
<dbReference type="InterPro" id="IPR010711">
    <property type="entry name" value="PLA2G12"/>
</dbReference>
<feature type="chain" id="PRO_5004049218" description="RxLR effector candidate protein" evidence="1">
    <location>
        <begin position="22"/>
        <end position="214"/>
    </location>
</feature>
<dbReference type="EnsemblProtists" id="HpaT811000">
    <property type="protein sequence ID" value="HpaP811000"/>
    <property type="gene ID" value="HpaG811000"/>
</dbReference>
<evidence type="ECO:0000256" key="1">
    <source>
        <dbReference type="SAM" id="SignalP"/>
    </source>
</evidence>